<name>A0A368JMN3_9BACT</name>
<comment type="caution">
    <text evidence="1">The sequence shown here is derived from an EMBL/GenBank/DDBJ whole genome shotgun (WGS) entry which is preliminary data.</text>
</comment>
<dbReference type="AlphaFoldDB" id="A0A368JMN3"/>
<accession>A0A368JMN3</accession>
<reference evidence="1 2" key="1">
    <citation type="submission" date="2018-07" db="EMBL/GenBank/DDBJ databases">
        <title>Genome analysis of Larkinella rosea.</title>
        <authorList>
            <person name="Zhou Z."/>
            <person name="Wang G."/>
        </authorList>
    </citation>
    <scope>NUCLEOTIDE SEQUENCE [LARGE SCALE GENOMIC DNA]</scope>
    <source>
        <strain evidence="2">zzj9</strain>
    </source>
</reference>
<gene>
    <name evidence="1" type="ORF">DUE52_18090</name>
</gene>
<keyword evidence="2" id="KW-1185">Reference proteome</keyword>
<sequence length="66" mass="7575">MAKQTKVSKTYRLPADTIGLIEKLATFFNESGAEAVERAVNLLEREKEIEIKREYDQRMSQVKSGK</sequence>
<protein>
    <submittedName>
        <fullName evidence="1">Uncharacterized protein</fullName>
    </submittedName>
</protein>
<proteinExistence type="predicted"/>
<evidence type="ECO:0000313" key="1">
    <source>
        <dbReference type="EMBL" id="RCR68306.1"/>
    </source>
</evidence>
<evidence type="ECO:0000313" key="2">
    <source>
        <dbReference type="Proteomes" id="UP000253383"/>
    </source>
</evidence>
<organism evidence="1 2">
    <name type="scientific">Larkinella punicea</name>
    <dbReference type="NCBI Taxonomy" id="2315727"/>
    <lineage>
        <taxon>Bacteria</taxon>
        <taxon>Pseudomonadati</taxon>
        <taxon>Bacteroidota</taxon>
        <taxon>Cytophagia</taxon>
        <taxon>Cytophagales</taxon>
        <taxon>Spirosomataceae</taxon>
        <taxon>Larkinella</taxon>
    </lineage>
</organism>
<dbReference type="OrthoDB" id="9871110at2"/>
<dbReference type="EMBL" id="QOWE01000014">
    <property type="protein sequence ID" value="RCR68306.1"/>
    <property type="molecule type" value="Genomic_DNA"/>
</dbReference>
<dbReference type="Proteomes" id="UP000253383">
    <property type="component" value="Unassembled WGS sequence"/>
</dbReference>
<dbReference type="RefSeq" id="WP_114407437.1">
    <property type="nucleotide sequence ID" value="NZ_QOWE01000014.1"/>
</dbReference>